<evidence type="ECO:0000313" key="6">
    <source>
        <dbReference type="Proteomes" id="UP000006038"/>
    </source>
</evidence>
<proteinExistence type="inferred from homology"/>
<dbReference type="OMA" id="PYYGIDM"/>
<organism evidence="5">
    <name type="scientific">Oryza brachyantha</name>
    <name type="common">malo sina</name>
    <dbReference type="NCBI Taxonomy" id="4533"/>
    <lineage>
        <taxon>Eukaryota</taxon>
        <taxon>Viridiplantae</taxon>
        <taxon>Streptophyta</taxon>
        <taxon>Embryophyta</taxon>
        <taxon>Tracheophyta</taxon>
        <taxon>Spermatophyta</taxon>
        <taxon>Magnoliopsida</taxon>
        <taxon>Liliopsida</taxon>
        <taxon>Poales</taxon>
        <taxon>Poaceae</taxon>
        <taxon>BOP clade</taxon>
        <taxon>Oryzoideae</taxon>
        <taxon>Oryzeae</taxon>
        <taxon>Oryzinae</taxon>
        <taxon>Oryza</taxon>
    </lineage>
</organism>
<dbReference type="GO" id="GO:0016042">
    <property type="term" value="P:lipid catabolic process"/>
    <property type="evidence" value="ECO:0007669"/>
    <property type="project" value="UniProtKB-KW"/>
</dbReference>
<evidence type="ECO:0000256" key="2">
    <source>
        <dbReference type="ARBA" id="ARBA00022801"/>
    </source>
</evidence>
<dbReference type="Gene3D" id="3.40.50.1110">
    <property type="entry name" value="SGNH hydrolase"/>
    <property type="match status" value="1"/>
</dbReference>
<dbReference type="InterPro" id="IPR036514">
    <property type="entry name" value="SGNH_hydro_sf"/>
</dbReference>
<dbReference type="Proteomes" id="UP000006038">
    <property type="component" value="Chromosome 4"/>
</dbReference>
<protein>
    <recommendedName>
        <fullName evidence="7">GDSL esterase/lipase</fullName>
    </recommendedName>
</protein>
<sequence>MKKSGGGATSSGFRGVCLVMAVIIVLSIQAAAAAAVGGDGGGNQLQQLNLRASPVYVLGDSTLDVGNNNDLPGKDVFRANRPYYGVDYLPGFLRPTGRFSNGYNVADYISRKLGLAKSPPAYMSLVGPLNFTLVLSALTDGVSFASGGAGILDSTNVGQCIPLSAQMRNMEATRAAMAAKVGDRTVADLFSRSFFLLGVGNNDMFVFATANSNATPTQVAAFYSALAGNYSDAITGLYRMGARKFGVINVGLVGCVPLMRLQSPAGDCSRGLNSLAAGFNSALASLLAGLASRLPGFTYSLADSFGFAEEAFADPAASGYRSVDTACCGGGRLGAERECERGCSLCSDRDQVAFFDRIHPCQRACMLSANAYFDGPAQYTKPINFKQLASARSSSAPWATA</sequence>
<feature type="signal peptide" evidence="4">
    <location>
        <begin position="1"/>
        <end position="33"/>
    </location>
</feature>
<keyword evidence="3" id="KW-0442">Lipid degradation</keyword>
<keyword evidence="6" id="KW-1185">Reference proteome</keyword>
<evidence type="ECO:0000256" key="4">
    <source>
        <dbReference type="SAM" id="SignalP"/>
    </source>
</evidence>
<dbReference type="PANTHER" id="PTHR45648">
    <property type="entry name" value="GDSL LIPASE/ACYLHYDROLASE FAMILY PROTEIN (AFU_ORTHOLOGUE AFUA_4G14700)"/>
    <property type="match status" value="1"/>
</dbReference>
<keyword evidence="2" id="KW-0378">Hydrolase</keyword>
<name>J3M2V2_ORYBR</name>
<dbReference type="Pfam" id="PF00657">
    <property type="entry name" value="Lipase_GDSL"/>
    <property type="match status" value="1"/>
</dbReference>
<accession>J3M2V2</accession>
<keyword evidence="4" id="KW-0732">Signal</keyword>
<reference evidence="5" key="2">
    <citation type="submission" date="2013-04" db="UniProtKB">
        <authorList>
            <consortium name="EnsemblPlants"/>
        </authorList>
    </citation>
    <scope>IDENTIFICATION</scope>
</reference>
<dbReference type="InterPro" id="IPR051058">
    <property type="entry name" value="GDSL_Est/Lipase"/>
</dbReference>
<feature type="chain" id="PRO_5003773370" description="GDSL esterase/lipase" evidence="4">
    <location>
        <begin position="34"/>
        <end position="401"/>
    </location>
</feature>
<evidence type="ECO:0008006" key="7">
    <source>
        <dbReference type="Google" id="ProtNLM"/>
    </source>
</evidence>
<dbReference type="InterPro" id="IPR001087">
    <property type="entry name" value="GDSL"/>
</dbReference>
<dbReference type="EnsemblPlants" id="OB04G37270.1">
    <property type="protein sequence ID" value="OB04G37270.1"/>
    <property type="gene ID" value="OB04G37270"/>
</dbReference>
<dbReference type="HOGENOM" id="CLU_015101_0_2_1"/>
<evidence type="ECO:0000256" key="3">
    <source>
        <dbReference type="ARBA" id="ARBA00022963"/>
    </source>
</evidence>
<dbReference type="GO" id="GO:0016788">
    <property type="term" value="F:hydrolase activity, acting on ester bonds"/>
    <property type="evidence" value="ECO:0007669"/>
    <property type="project" value="InterPro"/>
</dbReference>
<dbReference type="PANTHER" id="PTHR45648:SF148">
    <property type="entry name" value="OS06G0725200 PROTEIN"/>
    <property type="match status" value="1"/>
</dbReference>
<dbReference type="AlphaFoldDB" id="J3M2V2"/>
<evidence type="ECO:0000256" key="1">
    <source>
        <dbReference type="ARBA" id="ARBA00008668"/>
    </source>
</evidence>
<dbReference type="eggNOG" id="KOG0017">
    <property type="taxonomic scope" value="Eukaryota"/>
</dbReference>
<evidence type="ECO:0000313" key="5">
    <source>
        <dbReference type="EnsemblPlants" id="OB04G37270.1"/>
    </source>
</evidence>
<dbReference type="InterPro" id="IPR035669">
    <property type="entry name" value="SGNH_plant_lipase-like"/>
</dbReference>
<dbReference type="CDD" id="cd01837">
    <property type="entry name" value="SGNH_plant_lipase_like"/>
    <property type="match status" value="1"/>
</dbReference>
<gene>
    <name evidence="5" type="primary">LOC102713739</name>
</gene>
<reference evidence="5" key="1">
    <citation type="journal article" date="2013" name="Nat. Commun.">
        <title>Whole-genome sequencing of Oryza brachyantha reveals mechanisms underlying Oryza genome evolution.</title>
        <authorList>
            <person name="Chen J."/>
            <person name="Huang Q."/>
            <person name="Gao D."/>
            <person name="Wang J."/>
            <person name="Lang Y."/>
            <person name="Liu T."/>
            <person name="Li B."/>
            <person name="Bai Z."/>
            <person name="Luis Goicoechea J."/>
            <person name="Liang C."/>
            <person name="Chen C."/>
            <person name="Zhang W."/>
            <person name="Sun S."/>
            <person name="Liao Y."/>
            <person name="Zhang X."/>
            <person name="Yang L."/>
            <person name="Song C."/>
            <person name="Wang M."/>
            <person name="Shi J."/>
            <person name="Liu G."/>
            <person name="Liu J."/>
            <person name="Zhou H."/>
            <person name="Zhou W."/>
            <person name="Yu Q."/>
            <person name="An N."/>
            <person name="Chen Y."/>
            <person name="Cai Q."/>
            <person name="Wang B."/>
            <person name="Liu B."/>
            <person name="Min J."/>
            <person name="Huang Y."/>
            <person name="Wu H."/>
            <person name="Li Z."/>
            <person name="Zhang Y."/>
            <person name="Yin Y."/>
            <person name="Song W."/>
            <person name="Jiang J."/>
            <person name="Jackson S.A."/>
            <person name="Wing R.A."/>
            <person name="Wang J."/>
            <person name="Chen M."/>
        </authorList>
    </citation>
    <scope>NUCLEOTIDE SEQUENCE [LARGE SCALE GENOMIC DNA]</scope>
    <source>
        <strain evidence="5">cv. IRGC 101232</strain>
    </source>
</reference>
<dbReference type="Gramene" id="OB04G37270.1">
    <property type="protein sequence ID" value="OB04G37270.1"/>
    <property type="gene ID" value="OB04G37270"/>
</dbReference>
<comment type="similarity">
    <text evidence="1">Belongs to the 'GDSL' lipolytic enzyme family.</text>
</comment>
<keyword evidence="3" id="KW-0443">Lipid metabolism</keyword>